<gene>
    <name evidence="1" type="ORF">DPMN_005331</name>
</gene>
<evidence type="ECO:0000313" key="1">
    <source>
        <dbReference type="EMBL" id="KAH3881405.1"/>
    </source>
</evidence>
<proteinExistence type="predicted"/>
<accession>A0A9D4MQ56</accession>
<dbReference type="Proteomes" id="UP000828390">
    <property type="component" value="Unassembled WGS sequence"/>
</dbReference>
<evidence type="ECO:0000313" key="2">
    <source>
        <dbReference type="Proteomes" id="UP000828390"/>
    </source>
</evidence>
<dbReference type="AlphaFoldDB" id="A0A9D4MQ56"/>
<comment type="caution">
    <text evidence="1">The sequence shown here is derived from an EMBL/GenBank/DDBJ whole genome shotgun (WGS) entry which is preliminary data.</text>
</comment>
<reference evidence="1" key="1">
    <citation type="journal article" date="2019" name="bioRxiv">
        <title>The Genome of the Zebra Mussel, Dreissena polymorpha: A Resource for Invasive Species Research.</title>
        <authorList>
            <person name="McCartney M.A."/>
            <person name="Auch B."/>
            <person name="Kono T."/>
            <person name="Mallez S."/>
            <person name="Zhang Y."/>
            <person name="Obille A."/>
            <person name="Becker A."/>
            <person name="Abrahante J.E."/>
            <person name="Garbe J."/>
            <person name="Badalamenti J.P."/>
            <person name="Herman A."/>
            <person name="Mangelson H."/>
            <person name="Liachko I."/>
            <person name="Sullivan S."/>
            <person name="Sone E.D."/>
            <person name="Koren S."/>
            <person name="Silverstein K.A.T."/>
            <person name="Beckman K.B."/>
            <person name="Gohl D.M."/>
        </authorList>
    </citation>
    <scope>NUCLEOTIDE SEQUENCE</scope>
    <source>
        <strain evidence="1">Duluth1</strain>
        <tissue evidence="1">Whole animal</tissue>
    </source>
</reference>
<dbReference type="EMBL" id="JAIWYP010000001">
    <property type="protein sequence ID" value="KAH3881405.1"/>
    <property type="molecule type" value="Genomic_DNA"/>
</dbReference>
<protein>
    <submittedName>
        <fullName evidence="1">Uncharacterized protein</fullName>
    </submittedName>
</protein>
<organism evidence="1 2">
    <name type="scientific">Dreissena polymorpha</name>
    <name type="common">Zebra mussel</name>
    <name type="synonym">Mytilus polymorpha</name>
    <dbReference type="NCBI Taxonomy" id="45954"/>
    <lineage>
        <taxon>Eukaryota</taxon>
        <taxon>Metazoa</taxon>
        <taxon>Spiralia</taxon>
        <taxon>Lophotrochozoa</taxon>
        <taxon>Mollusca</taxon>
        <taxon>Bivalvia</taxon>
        <taxon>Autobranchia</taxon>
        <taxon>Heteroconchia</taxon>
        <taxon>Euheterodonta</taxon>
        <taxon>Imparidentia</taxon>
        <taxon>Neoheterodontei</taxon>
        <taxon>Myida</taxon>
        <taxon>Dreissenoidea</taxon>
        <taxon>Dreissenidae</taxon>
        <taxon>Dreissena</taxon>
    </lineage>
</organism>
<reference evidence="1" key="2">
    <citation type="submission" date="2020-11" db="EMBL/GenBank/DDBJ databases">
        <authorList>
            <person name="McCartney M.A."/>
            <person name="Auch B."/>
            <person name="Kono T."/>
            <person name="Mallez S."/>
            <person name="Becker A."/>
            <person name="Gohl D.M."/>
            <person name="Silverstein K.A.T."/>
            <person name="Koren S."/>
            <person name="Bechman K.B."/>
            <person name="Herman A."/>
            <person name="Abrahante J.E."/>
            <person name="Garbe J."/>
        </authorList>
    </citation>
    <scope>NUCLEOTIDE SEQUENCE</scope>
    <source>
        <strain evidence="1">Duluth1</strain>
        <tissue evidence="1">Whole animal</tissue>
    </source>
</reference>
<keyword evidence="2" id="KW-1185">Reference proteome</keyword>
<sequence length="88" mass="10222">MCPVRSTPLSEDELRPPFETQSSIIDGLLSEIYDRWHDHRHDSFDSDTFTEYSSTSEFAPWRRPSSCLDIGGRRLGTLHRAILKDYGY</sequence>
<name>A0A9D4MQ56_DREPO</name>